<dbReference type="OrthoDB" id="4062651at2759"/>
<sequence length="377" mass="42883">MGCFSCYFPWSKEDELGDYESQEQFKVVFDQHSTSSQPGSERRNANTFQLFTNVNDDHQKSAAAAEKFTMKDILSATCNWSPSNKIGQGGFGLVYKGRLKDGRMVAIKRSRMDQFAPRLGAEFRTEVEMLTQVDHLNLVKLIGYLEEGPECILVVEYVSNGNLGEHLYGTYGRPLDMRTRLEIAIDIGHALTYLHLYADRPIIHRGIKSSNILLTERNRAKVADFGFSRLGPSDAGDTHVSTAVKGTAGYLDPEYLNTYKLHPKCDVYSFGVLLIEFFTGRRPIDMKRMGAERFTPQWTQKKFSEGRLVDMLDCKIKKTPASLSAFHRLVTLAFACTAPQRTKRPSMKRVTEVLWDIRKFFLEAHELDQQGSYESRV</sequence>
<dbReference type="OMA" id="FTICIEV"/>
<accession>A0A2K1KU63</accession>
<comment type="catalytic activity">
    <reaction evidence="8">
        <text>L-seryl-[protein] + ATP = O-phospho-L-seryl-[protein] + ADP + H(+)</text>
        <dbReference type="Rhea" id="RHEA:17989"/>
        <dbReference type="Rhea" id="RHEA-COMP:9863"/>
        <dbReference type="Rhea" id="RHEA-COMP:11604"/>
        <dbReference type="ChEBI" id="CHEBI:15378"/>
        <dbReference type="ChEBI" id="CHEBI:29999"/>
        <dbReference type="ChEBI" id="CHEBI:30616"/>
        <dbReference type="ChEBI" id="CHEBI:83421"/>
        <dbReference type="ChEBI" id="CHEBI:456216"/>
        <dbReference type="EC" id="2.7.11.1"/>
    </reaction>
</comment>
<reference evidence="12" key="3">
    <citation type="submission" date="2020-12" db="UniProtKB">
        <authorList>
            <consortium name="EnsemblPlants"/>
        </authorList>
    </citation>
    <scope>IDENTIFICATION</scope>
</reference>
<keyword evidence="13" id="KW-1185">Reference proteome</keyword>
<organism evidence="11">
    <name type="scientific">Physcomitrium patens</name>
    <name type="common">Spreading-leaved earth moss</name>
    <name type="synonym">Physcomitrella patens</name>
    <dbReference type="NCBI Taxonomy" id="3218"/>
    <lineage>
        <taxon>Eukaryota</taxon>
        <taxon>Viridiplantae</taxon>
        <taxon>Streptophyta</taxon>
        <taxon>Embryophyta</taxon>
        <taxon>Bryophyta</taxon>
        <taxon>Bryophytina</taxon>
        <taxon>Bryopsida</taxon>
        <taxon>Funariidae</taxon>
        <taxon>Funariales</taxon>
        <taxon>Funariaceae</taxon>
        <taxon>Physcomitrium</taxon>
    </lineage>
</organism>
<dbReference type="FunFam" id="3.30.200.20:FF:000039">
    <property type="entry name" value="receptor-like protein kinase FERONIA"/>
    <property type="match status" value="1"/>
</dbReference>
<evidence type="ECO:0000313" key="11">
    <source>
        <dbReference type="EMBL" id="PNR57286.1"/>
    </source>
</evidence>
<feature type="binding site" evidence="9">
    <location>
        <position position="108"/>
    </location>
    <ligand>
        <name>ATP</name>
        <dbReference type="ChEBI" id="CHEBI:30616"/>
    </ligand>
</feature>
<dbReference type="Gramene" id="Pp3c3_11260V3.1">
    <property type="protein sequence ID" value="Pp3c3_11260V3.1"/>
    <property type="gene ID" value="Pp3c3_11260"/>
</dbReference>
<gene>
    <name evidence="12" type="primary">LOC112280426</name>
    <name evidence="11" type="ORF">PHYPA_004280</name>
</gene>
<dbReference type="PANTHER" id="PTHR46008">
    <property type="entry name" value="LEAF RUST 10 DISEASE-RESISTANCE LOCUS RECEPTOR-LIKE PROTEIN KINASE-LIKE 1.4"/>
    <property type="match status" value="1"/>
</dbReference>
<dbReference type="GO" id="GO:0004674">
    <property type="term" value="F:protein serine/threonine kinase activity"/>
    <property type="evidence" value="ECO:0007669"/>
    <property type="project" value="UniProtKB-KW"/>
</dbReference>
<protein>
    <recommendedName>
        <fullName evidence="1">non-specific serine/threonine protein kinase</fullName>
        <ecNumber evidence="1">2.7.11.1</ecNumber>
    </recommendedName>
</protein>
<evidence type="ECO:0000256" key="5">
    <source>
        <dbReference type="ARBA" id="ARBA00022777"/>
    </source>
</evidence>
<evidence type="ECO:0000256" key="9">
    <source>
        <dbReference type="PROSITE-ProRule" id="PRU10141"/>
    </source>
</evidence>
<dbReference type="GeneID" id="112280426"/>
<evidence type="ECO:0000256" key="2">
    <source>
        <dbReference type="ARBA" id="ARBA00022527"/>
    </source>
</evidence>
<dbReference type="InterPro" id="IPR000719">
    <property type="entry name" value="Prot_kinase_dom"/>
</dbReference>
<dbReference type="FunFam" id="1.10.510.10:FF:000300">
    <property type="entry name" value="Calmodulin-binding receptor-like cytoplasmic kinase 3"/>
    <property type="match status" value="1"/>
</dbReference>
<dbReference type="Proteomes" id="UP000006727">
    <property type="component" value="Chromosome 3"/>
</dbReference>
<keyword evidence="3" id="KW-0808">Transferase</keyword>
<dbReference type="PaxDb" id="3218-PP1S74_194V6.1"/>
<evidence type="ECO:0000313" key="12">
    <source>
        <dbReference type="EnsemblPlants" id="Pp3c3_11260V3.1"/>
    </source>
</evidence>
<keyword evidence="2" id="KW-0723">Serine/threonine-protein kinase</keyword>
<dbReference type="PROSITE" id="PS00107">
    <property type="entry name" value="PROTEIN_KINASE_ATP"/>
    <property type="match status" value="1"/>
</dbReference>
<evidence type="ECO:0000256" key="8">
    <source>
        <dbReference type="ARBA" id="ARBA00048679"/>
    </source>
</evidence>
<dbReference type="PROSITE" id="PS50011">
    <property type="entry name" value="PROTEIN_KINASE_DOM"/>
    <property type="match status" value="1"/>
</dbReference>
<proteinExistence type="predicted"/>
<dbReference type="AlphaFoldDB" id="A0A2K1KU63"/>
<reference evidence="11 13" key="2">
    <citation type="journal article" date="2018" name="Plant J.">
        <title>The Physcomitrella patens chromosome-scale assembly reveals moss genome structure and evolution.</title>
        <authorList>
            <person name="Lang D."/>
            <person name="Ullrich K.K."/>
            <person name="Murat F."/>
            <person name="Fuchs J."/>
            <person name="Jenkins J."/>
            <person name="Haas F.B."/>
            <person name="Piednoel M."/>
            <person name="Gundlach H."/>
            <person name="Van Bel M."/>
            <person name="Meyberg R."/>
            <person name="Vives C."/>
            <person name="Morata J."/>
            <person name="Symeonidi A."/>
            <person name="Hiss M."/>
            <person name="Muchero W."/>
            <person name="Kamisugi Y."/>
            <person name="Saleh O."/>
            <person name="Blanc G."/>
            <person name="Decker E.L."/>
            <person name="van Gessel N."/>
            <person name="Grimwood J."/>
            <person name="Hayes R.D."/>
            <person name="Graham S.W."/>
            <person name="Gunter L.E."/>
            <person name="McDaniel S.F."/>
            <person name="Hoernstein S.N.W."/>
            <person name="Larsson A."/>
            <person name="Li F.W."/>
            <person name="Perroud P.F."/>
            <person name="Phillips J."/>
            <person name="Ranjan P."/>
            <person name="Rokshar D.S."/>
            <person name="Rothfels C.J."/>
            <person name="Schneider L."/>
            <person name="Shu S."/>
            <person name="Stevenson D.W."/>
            <person name="Thummler F."/>
            <person name="Tillich M."/>
            <person name="Villarreal Aguilar J.C."/>
            <person name="Widiez T."/>
            <person name="Wong G.K."/>
            <person name="Wymore A."/>
            <person name="Zhang Y."/>
            <person name="Zimmer A.D."/>
            <person name="Quatrano R.S."/>
            <person name="Mayer K.F.X."/>
            <person name="Goodstein D."/>
            <person name="Casacuberta J.M."/>
            <person name="Vandepoele K."/>
            <person name="Reski R."/>
            <person name="Cuming A.C."/>
            <person name="Tuskan G.A."/>
            <person name="Maumus F."/>
            <person name="Salse J."/>
            <person name="Schmutz J."/>
            <person name="Rensing S.A."/>
        </authorList>
    </citation>
    <scope>NUCLEOTIDE SEQUENCE [LARGE SCALE GENOMIC DNA]</scope>
    <source>
        <strain evidence="12 13">cv. Gransden 2004</strain>
    </source>
</reference>
<dbReference type="STRING" id="3218.A0A2K1KU63"/>
<dbReference type="InterPro" id="IPR011009">
    <property type="entry name" value="Kinase-like_dom_sf"/>
</dbReference>
<evidence type="ECO:0000256" key="7">
    <source>
        <dbReference type="ARBA" id="ARBA00047899"/>
    </source>
</evidence>
<dbReference type="SUPFAM" id="SSF56112">
    <property type="entry name" value="Protein kinase-like (PK-like)"/>
    <property type="match status" value="1"/>
</dbReference>
<dbReference type="PANTHER" id="PTHR46008:SF48">
    <property type="entry name" value="PROTEIN KINASE DOMAIN-CONTAINING PROTEIN"/>
    <property type="match status" value="1"/>
</dbReference>
<evidence type="ECO:0000256" key="6">
    <source>
        <dbReference type="ARBA" id="ARBA00022840"/>
    </source>
</evidence>
<dbReference type="GO" id="GO:0005524">
    <property type="term" value="F:ATP binding"/>
    <property type="evidence" value="ECO:0007669"/>
    <property type="project" value="UniProtKB-UniRule"/>
</dbReference>
<evidence type="ECO:0000259" key="10">
    <source>
        <dbReference type="PROSITE" id="PS50011"/>
    </source>
</evidence>
<dbReference type="EC" id="2.7.11.1" evidence="1"/>
<dbReference type="RefSeq" id="XP_024371667.1">
    <property type="nucleotide sequence ID" value="XM_024515899.2"/>
</dbReference>
<dbReference type="GO" id="GO:0005886">
    <property type="term" value="C:plasma membrane"/>
    <property type="evidence" value="ECO:0000318"/>
    <property type="project" value="GO_Central"/>
</dbReference>
<dbReference type="EnsemblPlants" id="Pp3c3_11260V3.1">
    <property type="protein sequence ID" value="Pp3c3_11260V3.1"/>
    <property type="gene ID" value="Pp3c3_11260"/>
</dbReference>
<dbReference type="Gramene" id="Pp3c3_11260V3.3">
    <property type="protein sequence ID" value="Pp3c3_11260V3.3"/>
    <property type="gene ID" value="Pp3c3_11260"/>
</dbReference>
<dbReference type="GO" id="GO:0007165">
    <property type="term" value="P:signal transduction"/>
    <property type="evidence" value="ECO:0000318"/>
    <property type="project" value="GO_Central"/>
</dbReference>
<evidence type="ECO:0000313" key="13">
    <source>
        <dbReference type="Proteomes" id="UP000006727"/>
    </source>
</evidence>
<keyword evidence="6 9" id="KW-0067">ATP-binding</keyword>
<keyword evidence="4 9" id="KW-0547">Nucleotide-binding</keyword>
<feature type="domain" description="Protein kinase" evidence="10">
    <location>
        <begin position="80"/>
        <end position="361"/>
    </location>
</feature>
<dbReference type="Gramene" id="Pp3c3_11260V3.2">
    <property type="protein sequence ID" value="Pp3c3_11260V3.2"/>
    <property type="gene ID" value="Pp3c3_11260"/>
</dbReference>
<reference evidence="11 13" key="1">
    <citation type="journal article" date="2008" name="Science">
        <title>The Physcomitrella genome reveals evolutionary insights into the conquest of land by plants.</title>
        <authorList>
            <person name="Rensing S."/>
            <person name="Lang D."/>
            <person name="Zimmer A."/>
            <person name="Terry A."/>
            <person name="Salamov A."/>
            <person name="Shapiro H."/>
            <person name="Nishiyama T."/>
            <person name="Perroud P.-F."/>
            <person name="Lindquist E."/>
            <person name="Kamisugi Y."/>
            <person name="Tanahashi T."/>
            <person name="Sakakibara K."/>
            <person name="Fujita T."/>
            <person name="Oishi K."/>
            <person name="Shin-I T."/>
            <person name="Kuroki Y."/>
            <person name="Toyoda A."/>
            <person name="Suzuki Y."/>
            <person name="Hashimoto A."/>
            <person name="Yamaguchi K."/>
            <person name="Sugano A."/>
            <person name="Kohara Y."/>
            <person name="Fujiyama A."/>
            <person name="Anterola A."/>
            <person name="Aoki S."/>
            <person name="Ashton N."/>
            <person name="Barbazuk W.B."/>
            <person name="Barker E."/>
            <person name="Bennetzen J."/>
            <person name="Bezanilla M."/>
            <person name="Blankenship R."/>
            <person name="Cho S.H."/>
            <person name="Dutcher S."/>
            <person name="Estelle M."/>
            <person name="Fawcett J.A."/>
            <person name="Gundlach H."/>
            <person name="Hanada K."/>
            <person name="Heyl A."/>
            <person name="Hicks K.A."/>
            <person name="Hugh J."/>
            <person name="Lohr M."/>
            <person name="Mayer K."/>
            <person name="Melkozernov A."/>
            <person name="Murata T."/>
            <person name="Nelson D."/>
            <person name="Pils B."/>
            <person name="Prigge M."/>
            <person name="Reiss B."/>
            <person name="Renner T."/>
            <person name="Rombauts S."/>
            <person name="Rushton P."/>
            <person name="Sanderfoot A."/>
            <person name="Schween G."/>
            <person name="Shiu S.-H."/>
            <person name="Stueber K."/>
            <person name="Theodoulou F.L."/>
            <person name="Tu H."/>
            <person name="Van de Peer Y."/>
            <person name="Verrier P.J."/>
            <person name="Waters E."/>
            <person name="Wood A."/>
            <person name="Yang L."/>
            <person name="Cove D."/>
            <person name="Cuming A."/>
            <person name="Hasebe M."/>
            <person name="Lucas S."/>
            <person name="Mishler D.B."/>
            <person name="Reski R."/>
            <person name="Grigoriev I."/>
            <person name="Quatrano R.S."/>
            <person name="Boore J.L."/>
        </authorList>
    </citation>
    <scope>NUCLEOTIDE SEQUENCE [LARGE SCALE GENOMIC DNA]</scope>
    <source>
        <strain evidence="12 13">cv. Gransden 2004</strain>
    </source>
</reference>
<evidence type="ECO:0000256" key="4">
    <source>
        <dbReference type="ARBA" id="ARBA00022741"/>
    </source>
</evidence>
<dbReference type="InterPro" id="IPR017441">
    <property type="entry name" value="Protein_kinase_ATP_BS"/>
</dbReference>
<dbReference type="EnsemblPlants" id="Pp3c3_11260V3.2">
    <property type="protein sequence ID" value="Pp3c3_11260V3.2"/>
    <property type="gene ID" value="Pp3c3_11260"/>
</dbReference>
<evidence type="ECO:0000256" key="1">
    <source>
        <dbReference type="ARBA" id="ARBA00012513"/>
    </source>
</evidence>
<dbReference type="Gene3D" id="1.10.510.10">
    <property type="entry name" value="Transferase(Phosphotransferase) domain 1"/>
    <property type="match status" value="1"/>
</dbReference>
<dbReference type="GO" id="GO:0004672">
    <property type="term" value="F:protein kinase activity"/>
    <property type="evidence" value="ECO:0000318"/>
    <property type="project" value="GO_Central"/>
</dbReference>
<comment type="catalytic activity">
    <reaction evidence="7">
        <text>L-threonyl-[protein] + ATP = O-phospho-L-threonyl-[protein] + ADP + H(+)</text>
        <dbReference type="Rhea" id="RHEA:46608"/>
        <dbReference type="Rhea" id="RHEA-COMP:11060"/>
        <dbReference type="Rhea" id="RHEA-COMP:11605"/>
        <dbReference type="ChEBI" id="CHEBI:15378"/>
        <dbReference type="ChEBI" id="CHEBI:30013"/>
        <dbReference type="ChEBI" id="CHEBI:30616"/>
        <dbReference type="ChEBI" id="CHEBI:61977"/>
        <dbReference type="ChEBI" id="CHEBI:456216"/>
        <dbReference type="EC" id="2.7.11.1"/>
    </reaction>
</comment>
<dbReference type="Gene3D" id="3.30.200.20">
    <property type="entry name" value="Phosphorylase Kinase, domain 1"/>
    <property type="match status" value="1"/>
</dbReference>
<dbReference type="EnsemblPlants" id="Pp3c3_11260V3.3">
    <property type="protein sequence ID" value="Pp3c3_11260V3.3"/>
    <property type="gene ID" value="Pp3c3_11260"/>
</dbReference>
<keyword evidence="5" id="KW-0418">Kinase</keyword>
<name>A0A2K1KU63_PHYPA</name>
<dbReference type="EMBL" id="ABEU02000003">
    <property type="protein sequence ID" value="PNR57286.1"/>
    <property type="molecule type" value="Genomic_DNA"/>
</dbReference>
<dbReference type="Pfam" id="PF00069">
    <property type="entry name" value="Pkinase"/>
    <property type="match status" value="1"/>
</dbReference>
<evidence type="ECO:0000256" key="3">
    <source>
        <dbReference type="ARBA" id="ARBA00022679"/>
    </source>
</evidence>